<protein>
    <recommendedName>
        <fullName evidence="1">Penicillin-binding protein transpeptidase domain-containing protein</fullName>
    </recommendedName>
</protein>
<gene>
    <name evidence="2" type="ORF">S06H3_05160</name>
</gene>
<dbReference type="Pfam" id="PF00905">
    <property type="entry name" value="Transpeptidase"/>
    <property type="match status" value="1"/>
</dbReference>
<accession>X1M414</accession>
<dbReference type="Gene3D" id="3.40.710.10">
    <property type="entry name" value="DD-peptidase/beta-lactamase superfamily"/>
    <property type="match status" value="1"/>
</dbReference>
<organism evidence="2">
    <name type="scientific">marine sediment metagenome</name>
    <dbReference type="NCBI Taxonomy" id="412755"/>
    <lineage>
        <taxon>unclassified sequences</taxon>
        <taxon>metagenomes</taxon>
        <taxon>ecological metagenomes</taxon>
    </lineage>
</organism>
<dbReference type="InterPro" id="IPR050515">
    <property type="entry name" value="Beta-lactam/transpept"/>
</dbReference>
<dbReference type="InterPro" id="IPR012338">
    <property type="entry name" value="Beta-lactam/transpept-like"/>
</dbReference>
<dbReference type="SUPFAM" id="SSF56601">
    <property type="entry name" value="beta-lactamase/transpeptidase-like"/>
    <property type="match status" value="1"/>
</dbReference>
<sequence length="310" mass="34682">KNNSPLVNRALRSYPPGSIYKIVTAVAGLSENLVEPYGKNYKCLGVWEEFGDKYEKYCWKKWGHGDINFIEGIQESCNVVFFEIGLALHDNSKYSGDAFYHYSKILGLDEPTGVDLPFEYKGIIPNKKWKTEYFKDIPVLANWYPGDTVNMAIGQGDILLSPIQIAQLYSVAANKGELMTPYISLKIVSPQKELVENTVRVVNNRKTVDKEIFETIEEGFILVTKKGTAKTAFQDFPLDKIPVAGKTGTAEVRGKQGYSWFACYAPVDDPEYIIVSMIEEAGSGGKSAAPIARELLEFIYEVESGHESEE</sequence>
<dbReference type="AlphaFoldDB" id="X1M414"/>
<evidence type="ECO:0000313" key="2">
    <source>
        <dbReference type="EMBL" id="GAI01114.1"/>
    </source>
</evidence>
<feature type="domain" description="Penicillin-binding protein transpeptidase" evidence="1">
    <location>
        <begin position="5"/>
        <end position="297"/>
    </location>
</feature>
<dbReference type="GO" id="GO:0008658">
    <property type="term" value="F:penicillin binding"/>
    <property type="evidence" value="ECO:0007669"/>
    <property type="project" value="InterPro"/>
</dbReference>
<reference evidence="2" key="1">
    <citation type="journal article" date="2014" name="Front. Microbiol.">
        <title>High frequency of phylogenetically diverse reductive dehalogenase-homologous genes in deep subseafloor sedimentary metagenomes.</title>
        <authorList>
            <person name="Kawai M."/>
            <person name="Futagami T."/>
            <person name="Toyoda A."/>
            <person name="Takaki Y."/>
            <person name="Nishi S."/>
            <person name="Hori S."/>
            <person name="Arai W."/>
            <person name="Tsubouchi T."/>
            <person name="Morono Y."/>
            <person name="Uchiyama I."/>
            <person name="Ito T."/>
            <person name="Fujiyama A."/>
            <person name="Inagaki F."/>
            <person name="Takami H."/>
        </authorList>
    </citation>
    <scope>NUCLEOTIDE SEQUENCE</scope>
    <source>
        <strain evidence="2">Expedition CK06-06</strain>
    </source>
</reference>
<dbReference type="GO" id="GO:0071972">
    <property type="term" value="F:peptidoglycan L,D-transpeptidase activity"/>
    <property type="evidence" value="ECO:0007669"/>
    <property type="project" value="TreeGrafter"/>
</dbReference>
<proteinExistence type="predicted"/>
<name>X1M414_9ZZZZ</name>
<feature type="non-terminal residue" evidence="2">
    <location>
        <position position="1"/>
    </location>
</feature>
<dbReference type="GO" id="GO:0005886">
    <property type="term" value="C:plasma membrane"/>
    <property type="evidence" value="ECO:0007669"/>
    <property type="project" value="TreeGrafter"/>
</dbReference>
<dbReference type="PANTHER" id="PTHR30627">
    <property type="entry name" value="PEPTIDOGLYCAN D,D-TRANSPEPTIDASE"/>
    <property type="match status" value="1"/>
</dbReference>
<comment type="caution">
    <text evidence="2">The sequence shown here is derived from an EMBL/GenBank/DDBJ whole genome shotgun (WGS) entry which is preliminary data.</text>
</comment>
<dbReference type="PANTHER" id="PTHR30627:SF2">
    <property type="entry name" value="PEPTIDOGLYCAN D,D-TRANSPEPTIDASE MRDA"/>
    <property type="match status" value="1"/>
</dbReference>
<evidence type="ECO:0000259" key="1">
    <source>
        <dbReference type="Pfam" id="PF00905"/>
    </source>
</evidence>
<dbReference type="InterPro" id="IPR001460">
    <property type="entry name" value="PCN-bd_Tpept"/>
</dbReference>
<dbReference type="GO" id="GO:0071555">
    <property type="term" value="P:cell wall organization"/>
    <property type="evidence" value="ECO:0007669"/>
    <property type="project" value="TreeGrafter"/>
</dbReference>
<dbReference type="EMBL" id="BARV01001886">
    <property type="protein sequence ID" value="GAI01114.1"/>
    <property type="molecule type" value="Genomic_DNA"/>
</dbReference>